<comment type="caution">
    <text evidence="1">The sequence shown here is derived from an EMBL/GenBank/DDBJ whole genome shotgun (WGS) entry which is preliminary data.</text>
</comment>
<dbReference type="Proteomes" id="UP001314263">
    <property type="component" value="Unassembled WGS sequence"/>
</dbReference>
<protein>
    <submittedName>
        <fullName evidence="1">Uncharacterized protein</fullName>
    </submittedName>
</protein>
<evidence type="ECO:0000313" key="1">
    <source>
        <dbReference type="EMBL" id="CAK0776108.1"/>
    </source>
</evidence>
<evidence type="ECO:0000313" key="2">
    <source>
        <dbReference type="Proteomes" id="UP001314263"/>
    </source>
</evidence>
<organism evidence="1 2">
    <name type="scientific">Coccomyxa viridis</name>
    <dbReference type="NCBI Taxonomy" id="1274662"/>
    <lineage>
        <taxon>Eukaryota</taxon>
        <taxon>Viridiplantae</taxon>
        <taxon>Chlorophyta</taxon>
        <taxon>core chlorophytes</taxon>
        <taxon>Trebouxiophyceae</taxon>
        <taxon>Trebouxiophyceae incertae sedis</taxon>
        <taxon>Coccomyxaceae</taxon>
        <taxon>Coccomyxa</taxon>
    </lineage>
</organism>
<gene>
    <name evidence="1" type="ORF">CVIRNUC_004341</name>
</gene>
<accession>A0AAV1I2R7</accession>
<keyword evidence="2" id="KW-1185">Reference proteome</keyword>
<dbReference type="EMBL" id="CAUYUE010000005">
    <property type="protein sequence ID" value="CAK0776108.1"/>
    <property type="molecule type" value="Genomic_DNA"/>
</dbReference>
<name>A0AAV1I2R7_9CHLO</name>
<proteinExistence type="predicted"/>
<dbReference type="AlphaFoldDB" id="A0AAV1I2R7"/>
<sequence length="88" mass="10094">MAAAFLVVAGVLTIIYIFLKHAQLSVEACIKRQKLIRGPRGLRENLWRVFMPGNWMREIAVDVPRAEIQMSDLSDLERPLPVSTRARY</sequence>
<reference evidence="1 2" key="1">
    <citation type="submission" date="2023-10" db="EMBL/GenBank/DDBJ databases">
        <authorList>
            <person name="Maclean D."/>
            <person name="Macfadyen A."/>
        </authorList>
    </citation>
    <scope>NUCLEOTIDE SEQUENCE [LARGE SCALE GENOMIC DNA]</scope>
</reference>